<comment type="caution">
    <text evidence="1">The sequence shown here is derived from an EMBL/GenBank/DDBJ whole genome shotgun (WGS) entry which is preliminary data.</text>
</comment>
<dbReference type="AlphaFoldDB" id="W2UTY2"/>
<sequence>MPKKDSKYFPVKKDIMRMIKVLIAVQSAVLESADLDSSCVNPTKIGTVPSGFMTENKAAKMYRNNSMFFAQN</sequence>
<accession>W2UTY2</accession>
<organism evidence="1 2">
    <name type="scientific">Zhouia amylolytica AD3</name>
    <dbReference type="NCBI Taxonomy" id="1286632"/>
    <lineage>
        <taxon>Bacteria</taxon>
        <taxon>Pseudomonadati</taxon>
        <taxon>Bacteroidota</taxon>
        <taxon>Flavobacteriia</taxon>
        <taxon>Flavobacteriales</taxon>
        <taxon>Flavobacteriaceae</taxon>
        <taxon>Zhouia</taxon>
    </lineage>
</organism>
<evidence type="ECO:0000313" key="1">
    <source>
        <dbReference type="EMBL" id="ETN96772.1"/>
    </source>
</evidence>
<dbReference type="Proteomes" id="UP000018850">
    <property type="component" value="Unassembled WGS sequence"/>
</dbReference>
<proteinExistence type="predicted"/>
<keyword evidence="2" id="KW-1185">Reference proteome</keyword>
<evidence type="ECO:0000313" key="2">
    <source>
        <dbReference type="Proteomes" id="UP000018850"/>
    </source>
</evidence>
<reference evidence="2" key="1">
    <citation type="submission" date="2013-11" db="EMBL/GenBank/DDBJ databases">
        <title>Draft genome sequence from a member of Zhouia, isolated tidal flat.</title>
        <authorList>
            <person name="Jin H."/>
            <person name="Jeon C.O."/>
        </authorList>
    </citation>
    <scope>NUCLEOTIDE SEQUENCE [LARGE SCALE GENOMIC DNA]</scope>
    <source>
        <strain evidence="2">AD3</strain>
    </source>
</reference>
<dbReference type="EMBL" id="AYXY01000001">
    <property type="protein sequence ID" value="ETN96772.1"/>
    <property type="molecule type" value="Genomic_DNA"/>
</dbReference>
<reference evidence="1 2" key="2">
    <citation type="journal article" date="2016" name="Genome Announc.">
        <title>Draft Genome Sequence of Zhouia amylolytica AD3, Isolated from Tidal Flat Sediment.</title>
        <authorList>
            <person name="Jia B."/>
            <person name="Jin H.M."/>
            <person name="Lee H.J."/>
            <person name="Jeon C.O."/>
        </authorList>
    </citation>
    <scope>NUCLEOTIDE SEQUENCE [LARGE SCALE GENOMIC DNA]</scope>
    <source>
        <strain evidence="1 2">AD3</strain>
    </source>
</reference>
<gene>
    <name evidence="1" type="ORF">P278_01970</name>
</gene>
<name>W2UTY2_9FLAO</name>
<protein>
    <submittedName>
        <fullName evidence="1">Uncharacterized protein</fullName>
    </submittedName>
</protein>